<keyword evidence="2" id="KW-1185">Reference proteome</keyword>
<organism evidence="1 2">
    <name type="scientific">Paenibacillus mendelii</name>
    <dbReference type="NCBI Taxonomy" id="206163"/>
    <lineage>
        <taxon>Bacteria</taxon>
        <taxon>Bacillati</taxon>
        <taxon>Bacillota</taxon>
        <taxon>Bacilli</taxon>
        <taxon>Bacillales</taxon>
        <taxon>Paenibacillaceae</taxon>
        <taxon>Paenibacillus</taxon>
    </lineage>
</organism>
<protein>
    <submittedName>
        <fullName evidence="1">Uncharacterized protein</fullName>
    </submittedName>
</protein>
<dbReference type="RefSeq" id="WP_204822078.1">
    <property type="nucleotide sequence ID" value="NZ_JANHOF010000029.1"/>
</dbReference>
<evidence type="ECO:0000313" key="1">
    <source>
        <dbReference type="EMBL" id="MFC0393287.1"/>
    </source>
</evidence>
<dbReference type="Proteomes" id="UP001589818">
    <property type="component" value="Unassembled WGS sequence"/>
</dbReference>
<name>A0ABV6JC09_9BACL</name>
<proteinExistence type="predicted"/>
<reference evidence="1 2" key="1">
    <citation type="submission" date="2024-09" db="EMBL/GenBank/DDBJ databases">
        <authorList>
            <person name="Sun Q."/>
            <person name="Mori K."/>
        </authorList>
    </citation>
    <scope>NUCLEOTIDE SEQUENCE [LARGE SCALE GENOMIC DNA]</scope>
    <source>
        <strain evidence="1 2">CCM 4839</strain>
    </source>
</reference>
<evidence type="ECO:0000313" key="2">
    <source>
        <dbReference type="Proteomes" id="UP001589818"/>
    </source>
</evidence>
<comment type="caution">
    <text evidence="1">The sequence shown here is derived from an EMBL/GenBank/DDBJ whole genome shotgun (WGS) entry which is preliminary data.</text>
</comment>
<accession>A0ABV6JC09</accession>
<dbReference type="EMBL" id="JBHLVF010000032">
    <property type="protein sequence ID" value="MFC0393287.1"/>
    <property type="molecule type" value="Genomic_DNA"/>
</dbReference>
<gene>
    <name evidence="1" type="ORF">ACFFJ8_18125</name>
</gene>
<sequence>MSSKIVVCNDVGPYLEALTRGKEYEVIAEDEVKEQFKIKGDNNRSRWFKKYYFVSPGISVPVIVSWKFDDVVKDSSANSLEHIEISIIFNDGQKRWCSICTKTGLLDYLERNMDGNVYLIEYQIIVRNFSNEVVKIH</sequence>